<accession>A0A0C1ED26</accession>
<dbReference type="Proteomes" id="UP000031307">
    <property type="component" value="Unassembled WGS sequence"/>
</dbReference>
<evidence type="ECO:0000313" key="2">
    <source>
        <dbReference type="EMBL" id="KIA78008.1"/>
    </source>
</evidence>
<dbReference type="AlphaFoldDB" id="A0A0C1ED26"/>
<comment type="caution">
    <text evidence="2">The sequence shown here is derived from an EMBL/GenBank/DDBJ whole genome shotgun (WGS) entry which is preliminary data.</text>
</comment>
<protein>
    <recommendedName>
        <fullName evidence="1">Schlafen AlbA-2 domain-containing protein</fullName>
    </recommendedName>
</protein>
<dbReference type="PANTHER" id="PTHR30595:SF6">
    <property type="entry name" value="SCHLAFEN ALBA-2 DOMAIN-CONTAINING PROTEIN"/>
    <property type="match status" value="1"/>
</dbReference>
<feature type="domain" description="Schlafen AlbA-2" evidence="1">
    <location>
        <begin position="10"/>
        <end position="125"/>
    </location>
</feature>
<dbReference type="Pfam" id="PF04326">
    <property type="entry name" value="SLFN_AlbA_2"/>
    <property type="match status" value="1"/>
</dbReference>
<name>A0A0C1ED26_9BACT</name>
<dbReference type="Gene3D" id="3.30.950.30">
    <property type="entry name" value="Schlafen, AAA domain"/>
    <property type="match status" value="1"/>
</dbReference>
<reference evidence="2 3" key="1">
    <citation type="journal article" date="2014" name="Mol. Biol. Evol.">
        <title>Massive expansion of Ubiquitination-related gene families within the Chlamydiae.</title>
        <authorList>
            <person name="Domman D."/>
            <person name="Collingro A."/>
            <person name="Lagkouvardos I."/>
            <person name="Gehre L."/>
            <person name="Weinmaier T."/>
            <person name="Rattei T."/>
            <person name="Subtil A."/>
            <person name="Horn M."/>
        </authorList>
    </citation>
    <scope>NUCLEOTIDE SEQUENCE [LARGE SCALE GENOMIC DNA]</scope>
    <source>
        <strain evidence="2 3">OEW1</strain>
    </source>
</reference>
<dbReference type="RefSeq" id="WP_013924877.1">
    <property type="nucleotide sequence ID" value="NZ_BAWW01000005.1"/>
</dbReference>
<dbReference type="Gene3D" id="1.10.10.10">
    <property type="entry name" value="Winged helix-like DNA-binding domain superfamily/Winged helix DNA-binding domain"/>
    <property type="match status" value="1"/>
</dbReference>
<dbReference type="Pfam" id="PF13749">
    <property type="entry name" value="HATPase_c_4"/>
    <property type="match status" value="1"/>
</dbReference>
<sequence length="446" mass="50314">MIEEYLSQNESKTVEFKENTRSLSGIVKTVVAFANTSGGVLLIGVKDKTKEIVGVPNSLHEEERIANAVSDSVAPLIIPDIEIHAYRDRELIIIRVPHAAGPFYLKSEGSKNGVYIRFGSTNRIADDEMLNSLKLFSENRAYDELPSPKGVLDKEAIEKAFAIVKKYPTKKQLEALNILTEHLGKSINTNGGTLLFGLNRLTLFPDALIRCARFKGITKEKIIDSQEITSSLPFAIGEVLAFIEKNTSIESVIGKIHRQDIPEYPPLALREAVINAVLHSDYSIKGCYIQIAIFDDRIEFTNPGGLPFGQTIQKALMGFSKLRNRVIGRVFKELKLIEQWGSGLQRIIAVCEKEGLNIPLIEEHNNQFRLTLYGKRTQQRQLLTWEEVLIDHLKEKQSITTKEAARIWNVSDRTARTRLKVMIESGRIQRIATSEKDPFAMFIIRK</sequence>
<dbReference type="Gene3D" id="3.30.565.60">
    <property type="match status" value="1"/>
</dbReference>
<evidence type="ECO:0000259" key="1">
    <source>
        <dbReference type="Pfam" id="PF04326"/>
    </source>
</evidence>
<dbReference type="InterPro" id="IPR038475">
    <property type="entry name" value="RecG_C_sf"/>
</dbReference>
<organism evidence="2 3">
    <name type="scientific">Parachlamydia acanthamoebae</name>
    <dbReference type="NCBI Taxonomy" id="83552"/>
    <lineage>
        <taxon>Bacteria</taxon>
        <taxon>Pseudomonadati</taxon>
        <taxon>Chlamydiota</taxon>
        <taxon>Chlamydiia</taxon>
        <taxon>Parachlamydiales</taxon>
        <taxon>Parachlamydiaceae</taxon>
        <taxon>Parachlamydia</taxon>
    </lineage>
</organism>
<dbReference type="PATRIC" id="fig|83552.4.peg.803"/>
<dbReference type="InterPro" id="IPR038461">
    <property type="entry name" value="Schlafen_AlbA_2_dom_sf"/>
</dbReference>
<evidence type="ECO:0000313" key="3">
    <source>
        <dbReference type="Proteomes" id="UP000031307"/>
    </source>
</evidence>
<gene>
    <name evidence="2" type="ORF">DB43_FE00010</name>
</gene>
<dbReference type="InterPro" id="IPR036388">
    <property type="entry name" value="WH-like_DNA-bd_sf"/>
</dbReference>
<dbReference type="EMBL" id="JSAM01000049">
    <property type="protein sequence ID" value="KIA78008.1"/>
    <property type="molecule type" value="Genomic_DNA"/>
</dbReference>
<proteinExistence type="predicted"/>
<dbReference type="PANTHER" id="PTHR30595">
    <property type="entry name" value="GLPR-RELATED TRANSCRIPTIONAL REPRESSOR"/>
    <property type="match status" value="1"/>
</dbReference>
<dbReference type="OMA" id="LMHEQKS"/>
<dbReference type="InterPro" id="IPR007421">
    <property type="entry name" value="Schlafen_AlbA_2_dom"/>
</dbReference>